<dbReference type="Proteomes" id="UP000464378">
    <property type="component" value="Chromosome"/>
</dbReference>
<dbReference type="EMBL" id="LR586016">
    <property type="protein sequence ID" value="VIP03807.1"/>
    <property type="molecule type" value="Genomic_DNA"/>
</dbReference>
<protein>
    <recommendedName>
        <fullName evidence="4">Carboxypeptidase regulatory-like domain-containing protein</fullName>
    </recommendedName>
</protein>
<organism evidence="2">
    <name type="scientific">Tuwongella immobilis</name>
    <dbReference type="NCBI Taxonomy" id="692036"/>
    <lineage>
        <taxon>Bacteria</taxon>
        <taxon>Pseudomonadati</taxon>
        <taxon>Planctomycetota</taxon>
        <taxon>Planctomycetia</taxon>
        <taxon>Gemmatales</taxon>
        <taxon>Gemmataceae</taxon>
        <taxon>Tuwongella</taxon>
    </lineage>
</organism>
<dbReference type="PROSITE" id="PS51257">
    <property type="entry name" value="PROKAR_LIPOPROTEIN"/>
    <property type="match status" value="1"/>
</dbReference>
<dbReference type="KEGG" id="tim:GMBLW1_01530"/>
<dbReference type="RefSeq" id="WP_162658961.1">
    <property type="nucleotide sequence ID" value="NZ_LR593887.1"/>
</dbReference>
<evidence type="ECO:0000313" key="3">
    <source>
        <dbReference type="Proteomes" id="UP000464378"/>
    </source>
</evidence>
<sequence length="144" mass="14806">MRRWTFTAAFMGACAILGCGSSGLAPVKGQFVTPDGKPATALEKCSVVFEGKAADGTATGSTGEIDAEGRFELTTLQPGDGAPIGTHKVSIAAYWPGAAESPKPLPVLDKYSNPETSGLTADVKPGANDIKLTIELKPTRGKTP</sequence>
<name>A0A6C2YR24_9BACT</name>
<feature type="chain" id="PRO_5036172836" description="Carboxypeptidase regulatory-like domain-containing protein" evidence="1">
    <location>
        <begin position="25"/>
        <end position="144"/>
    </location>
</feature>
<evidence type="ECO:0000256" key="1">
    <source>
        <dbReference type="SAM" id="SignalP"/>
    </source>
</evidence>
<keyword evidence="1" id="KW-0732">Signal</keyword>
<proteinExistence type="predicted"/>
<accession>A0A6C2YR24</accession>
<dbReference type="InParanoid" id="A0A6C2YR24"/>
<keyword evidence="3" id="KW-1185">Reference proteome</keyword>
<dbReference type="EMBL" id="LR593887">
    <property type="protein sequence ID" value="VTS04981.1"/>
    <property type="molecule type" value="Genomic_DNA"/>
</dbReference>
<evidence type="ECO:0000313" key="2">
    <source>
        <dbReference type="EMBL" id="VIP03807.1"/>
    </source>
</evidence>
<dbReference type="AlphaFoldDB" id="A0A6C2YR24"/>
<feature type="signal peptide" evidence="1">
    <location>
        <begin position="1"/>
        <end position="24"/>
    </location>
</feature>
<gene>
    <name evidence="2" type="ORF">GMBLW1_01530</name>
</gene>
<reference evidence="2" key="1">
    <citation type="submission" date="2019-04" db="EMBL/GenBank/DDBJ databases">
        <authorList>
            <consortium name="Science for Life Laboratories"/>
        </authorList>
    </citation>
    <scope>NUCLEOTIDE SEQUENCE</scope>
    <source>
        <strain evidence="2">MBLW1</strain>
    </source>
</reference>
<evidence type="ECO:0008006" key="4">
    <source>
        <dbReference type="Google" id="ProtNLM"/>
    </source>
</evidence>